<feature type="compositionally biased region" description="Basic and acidic residues" evidence="1">
    <location>
        <begin position="69"/>
        <end position="87"/>
    </location>
</feature>
<evidence type="ECO:0000313" key="3">
    <source>
        <dbReference type="WBParaSite" id="nRc.2.0.1.t18567-RA"/>
    </source>
</evidence>
<protein>
    <submittedName>
        <fullName evidence="3">Prolactin receptor</fullName>
    </submittedName>
</protein>
<keyword evidence="2" id="KW-1185">Reference proteome</keyword>
<dbReference type="Proteomes" id="UP000887565">
    <property type="component" value="Unplaced"/>
</dbReference>
<reference evidence="3" key="1">
    <citation type="submission" date="2022-11" db="UniProtKB">
        <authorList>
            <consortium name="WormBaseParasite"/>
        </authorList>
    </citation>
    <scope>IDENTIFICATION</scope>
</reference>
<proteinExistence type="predicted"/>
<organism evidence="2 3">
    <name type="scientific">Romanomermis culicivorax</name>
    <name type="common">Nematode worm</name>
    <dbReference type="NCBI Taxonomy" id="13658"/>
    <lineage>
        <taxon>Eukaryota</taxon>
        <taxon>Metazoa</taxon>
        <taxon>Ecdysozoa</taxon>
        <taxon>Nematoda</taxon>
        <taxon>Enoplea</taxon>
        <taxon>Dorylaimia</taxon>
        <taxon>Mermithida</taxon>
        <taxon>Mermithoidea</taxon>
        <taxon>Mermithidae</taxon>
        <taxon>Romanomermis</taxon>
    </lineage>
</organism>
<dbReference type="WBParaSite" id="nRc.2.0.1.t18567-RA">
    <property type="protein sequence ID" value="nRc.2.0.1.t18567-RA"/>
    <property type="gene ID" value="nRc.2.0.1.g18567"/>
</dbReference>
<feature type="compositionally biased region" description="Basic and acidic residues" evidence="1">
    <location>
        <begin position="95"/>
        <end position="132"/>
    </location>
</feature>
<dbReference type="AlphaFoldDB" id="A0A915IXT6"/>
<evidence type="ECO:0000256" key="1">
    <source>
        <dbReference type="SAM" id="MobiDB-lite"/>
    </source>
</evidence>
<feature type="compositionally biased region" description="Polar residues" evidence="1">
    <location>
        <begin position="35"/>
        <end position="50"/>
    </location>
</feature>
<name>A0A915IXT6_ROMCU</name>
<feature type="region of interest" description="Disordered" evidence="1">
    <location>
        <begin position="19"/>
        <end position="146"/>
    </location>
</feature>
<evidence type="ECO:0000313" key="2">
    <source>
        <dbReference type="Proteomes" id="UP000887565"/>
    </source>
</evidence>
<accession>A0A915IXT6</accession>
<sequence>MSDEAAYIEQQILRNELKSNNLPFIPPKPEPIFSLPNNTDQQGLLHQLKQQDYLEANPEDPNYVPPPKKHCDLQEDRKSKERKEVEPKHKHRSHHYLDKRPLSKSKGEQKKLEGASALKHDQLKKDVDEKQESQQPEMADSEKMLD</sequence>